<organism evidence="1 2">
    <name type="scientific">Naganishia friedmannii</name>
    <dbReference type="NCBI Taxonomy" id="89922"/>
    <lineage>
        <taxon>Eukaryota</taxon>
        <taxon>Fungi</taxon>
        <taxon>Dikarya</taxon>
        <taxon>Basidiomycota</taxon>
        <taxon>Agaricomycotina</taxon>
        <taxon>Tremellomycetes</taxon>
        <taxon>Filobasidiales</taxon>
        <taxon>Filobasidiaceae</taxon>
        <taxon>Naganishia</taxon>
    </lineage>
</organism>
<accession>A0ACC2VS16</accession>
<protein>
    <submittedName>
        <fullName evidence="1">Uncharacterized protein</fullName>
    </submittedName>
</protein>
<name>A0ACC2VS16_9TREE</name>
<reference evidence="1" key="1">
    <citation type="submission" date="2023-04" db="EMBL/GenBank/DDBJ databases">
        <title>Draft Genome sequencing of Naganishia species isolated from polar environments using Oxford Nanopore Technology.</title>
        <authorList>
            <person name="Leo P."/>
            <person name="Venkateswaran K."/>
        </authorList>
    </citation>
    <scope>NUCLEOTIDE SEQUENCE</scope>
    <source>
        <strain evidence="1">MNA-CCFEE 5423</strain>
    </source>
</reference>
<dbReference type="EMBL" id="JASBWT010000009">
    <property type="protein sequence ID" value="KAJ9101682.1"/>
    <property type="molecule type" value="Genomic_DNA"/>
</dbReference>
<comment type="caution">
    <text evidence="1">The sequence shown here is derived from an EMBL/GenBank/DDBJ whole genome shotgun (WGS) entry which is preliminary data.</text>
</comment>
<evidence type="ECO:0000313" key="1">
    <source>
        <dbReference type="EMBL" id="KAJ9101682.1"/>
    </source>
</evidence>
<proteinExistence type="predicted"/>
<dbReference type="Proteomes" id="UP001227268">
    <property type="component" value="Unassembled WGS sequence"/>
</dbReference>
<gene>
    <name evidence="1" type="ORF">QFC21_003020</name>
</gene>
<evidence type="ECO:0000313" key="2">
    <source>
        <dbReference type="Proteomes" id="UP001227268"/>
    </source>
</evidence>
<keyword evidence="2" id="KW-1185">Reference proteome</keyword>
<sequence>MPFPLILTLQRQRIPAVFMRAGTSRGLFFKLEDLPESREDWAEVISHTMGSPDPFCRQLDGMGAGTSTTSKVAVVSKSADPRADVDYLFIQVPVAGSILDFNGNCGNIASGVGPFAVDVNTGVIIHSHFLVRNKVPVESGSFQLDGVGTPGSPIRLDFQKPGGSMTGRLLPTGNPTDTFILPPSFPGGLSRTVRASCVDSGNPVVFVQAEDLGFNGNESNQALLAITPELLDIRALASVKMGLWSTVEEAVRSEGVPKVAIIGSPRSYVTPSGRVVRKEEIAIVIRAWSMGLPHPAFQMTGAVCLASACSIPGTLPYDIVHSSTGNRSPLKLGHASGTMDVNSETGGTDGAVEIASASVYRTARRLMQGTVLYLGNSRVV</sequence>